<evidence type="ECO:0000256" key="4">
    <source>
        <dbReference type="ARBA" id="ARBA00022630"/>
    </source>
</evidence>
<keyword evidence="5 7" id="KW-0274">FAD</keyword>
<dbReference type="GO" id="GO:0005782">
    <property type="term" value="C:peroxisomal matrix"/>
    <property type="evidence" value="ECO:0007669"/>
    <property type="project" value="UniProtKB-SubCell"/>
</dbReference>
<dbReference type="GO" id="GO:0071949">
    <property type="term" value="F:FAD binding"/>
    <property type="evidence" value="ECO:0007669"/>
    <property type="project" value="InterPro"/>
</dbReference>
<feature type="binding site" evidence="7">
    <location>
        <position position="231"/>
    </location>
    <ligand>
        <name>FAD</name>
        <dbReference type="ChEBI" id="CHEBI:57692"/>
    </ligand>
</feature>
<proteinExistence type="inferred from homology"/>
<evidence type="ECO:0000313" key="10">
    <source>
        <dbReference type="Proteomes" id="UP000007879"/>
    </source>
</evidence>
<dbReference type="InParanoid" id="A0A1X7VL09"/>
<dbReference type="OrthoDB" id="2015447at2759"/>
<keyword evidence="10" id="KW-1185">Reference proteome</keyword>
<evidence type="ECO:0000256" key="1">
    <source>
        <dbReference type="ARBA" id="ARBA00001974"/>
    </source>
</evidence>
<evidence type="ECO:0000256" key="7">
    <source>
        <dbReference type="PIRSR" id="PIRSR000189-1"/>
    </source>
</evidence>
<dbReference type="KEGG" id="aqu:100642089"/>
<keyword evidence="6" id="KW-0560">Oxidoreductase</keyword>
<comment type="cofactor">
    <cofactor evidence="1 7">
        <name>FAD</name>
        <dbReference type="ChEBI" id="CHEBI:57692"/>
    </cofactor>
</comment>
<feature type="binding site" evidence="7">
    <location>
        <position position="330"/>
    </location>
    <ligand>
        <name>D-dopa</name>
        <dbReference type="ChEBI" id="CHEBI:149689"/>
    </ligand>
</feature>
<dbReference type="GO" id="GO:0019478">
    <property type="term" value="P:D-amino acid catabolic process"/>
    <property type="evidence" value="ECO:0007669"/>
    <property type="project" value="TreeGrafter"/>
</dbReference>
<organism evidence="9">
    <name type="scientific">Amphimedon queenslandica</name>
    <name type="common">Sponge</name>
    <dbReference type="NCBI Taxonomy" id="400682"/>
    <lineage>
        <taxon>Eukaryota</taxon>
        <taxon>Metazoa</taxon>
        <taxon>Porifera</taxon>
        <taxon>Demospongiae</taxon>
        <taxon>Heteroscleromorpha</taxon>
        <taxon>Haplosclerida</taxon>
        <taxon>Niphatidae</taxon>
        <taxon>Amphimedon</taxon>
    </lineage>
</organism>
<dbReference type="GO" id="GO:0003884">
    <property type="term" value="F:D-amino-acid oxidase activity"/>
    <property type="evidence" value="ECO:0007669"/>
    <property type="project" value="InterPro"/>
</dbReference>
<feature type="binding site" evidence="7">
    <location>
        <position position="355"/>
    </location>
    <ligand>
        <name>D-dopa</name>
        <dbReference type="ChEBI" id="CHEBI:149689"/>
    </ligand>
</feature>
<dbReference type="SUPFAM" id="SSF51971">
    <property type="entry name" value="Nucleotide-binding domain"/>
    <property type="match status" value="1"/>
</dbReference>
<dbReference type="Proteomes" id="UP000007879">
    <property type="component" value="Unassembled WGS sequence"/>
</dbReference>
<gene>
    <name evidence="9" type="primary">100642089</name>
</gene>
<dbReference type="eggNOG" id="KOG0031">
    <property type="taxonomic scope" value="Eukaryota"/>
</dbReference>
<sequence>MILVFKILSKSIHEGVATLQLSLAKLNMSLPIPKRKVQVAVIGAGAVGVSVGLNLLEKLSSNLVVSIISDEFSPRTVSDKAGAVIIPFDVRAKGKSEGKSNDDDTGHQLRVRKWTRETYRHLEDLYSSRFAEEVNIQLVHGYFGNQEDTVDPWWGRELVTGFRRVGDEEKAYKRIPLSIRNVFAFNTFILSGSDYLNWLMKRFQEKGGFLVKMKINNFHELSSYDIIINCTGLGASSLVQDPLLYPVRGDTVTILAPWIKEFFLLTNDEEDYVMYVFPRSADVLLGGSKVTNEWSKEINEETSSKIIKNCSSIIPSISNAAIVDYSVGLRPARKEIRFEVDAENPSLIHCYGHGGQGIVTHWGCALEVTEIIRNYIDLMHRRVPSKL</sequence>
<protein>
    <recommendedName>
        <fullName evidence="8">FAD dependent oxidoreductase domain-containing protein</fullName>
    </recommendedName>
</protein>
<dbReference type="PIRSF" id="PIRSF000189">
    <property type="entry name" value="D-aa_oxidase"/>
    <property type="match status" value="1"/>
</dbReference>
<dbReference type="STRING" id="400682.A0A1X7VL09"/>
<dbReference type="AlphaFoldDB" id="A0A1X7VL09"/>
<feature type="domain" description="FAD dependent oxidoreductase" evidence="8">
    <location>
        <begin position="39"/>
        <end position="370"/>
    </location>
</feature>
<dbReference type="EnsemblMetazoa" id="Aqu2.1.40737_001">
    <property type="protein sequence ID" value="Aqu2.1.40737_001"/>
    <property type="gene ID" value="Aqu2.1.40737"/>
</dbReference>
<name>A0A1X7VL09_AMPQE</name>
<comment type="subcellular location">
    <subcellularLocation>
        <location evidence="2">Peroxisome matrix</location>
    </subcellularLocation>
</comment>
<evidence type="ECO:0000259" key="8">
    <source>
        <dbReference type="Pfam" id="PF01266"/>
    </source>
</evidence>
<dbReference type="InterPro" id="IPR006076">
    <property type="entry name" value="FAD-dep_OxRdtase"/>
</dbReference>
<keyword evidence="4" id="KW-0285">Flavoprotein</keyword>
<feature type="binding site" evidence="7">
    <location>
        <position position="275"/>
    </location>
    <ligand>
        <name>D-dopa</name>
        <dbReference type="ChEBI" id="CHEBI:149689"/>
    </ligand>
</feature>
<reference evidence="9" key="2">
    <citation type="submission" date="2017-05" db="UniProtKB">
        <authorList>
            <consortium name="EnsemblMetazoa"/>
        </authorList>
    </citation>
    <scope>IDENTIFICATION</scope>
</reference>
<evidence type="ECO:0000256" key="6">
    <source>
        <dbReference type="ARBA" id="ARBA00023002"/>
    </source>
</evidence>
<evidence type="ECO:0000256" key="2">
    <source>
        <dbReference type="ARBA" id="ARBA00004253"/>
    </source>
</evidence>
<accession>A0A1X7VL09</accession>
<dbReference type="EnsemblMetazoa" id="XM_003383918.3">
    <property type="protein sequence ID" value="XP_003383966.2"/>
    <property type="gene ID" value="LOC100642089"/>
</dbReference>
<evidence type="ECO:0000256" key="3">
    <source>
        <dbReference type="ARBA" id="ARBA00006730"/>
    </source>
</evidence>
<evidence type="ECO:0000313" key="9">
    <source>
        <dbReference type="EnsemblMetazoa" id="Aqu2.1.40737_001"/>
    </source>
</evidence>
<dbReference type="InterPro" id="IPR023209">
    <property type="entry name" value="DAO"/>
</dbReference>
<dbReference type="SUPFAM" id="SSF54373">
    <property type="entry name" value="FAD-linked reductases, C-terminal domain"/>
    <property type="match status" value="1"/>
</dbReference>
<dbReference type="PANTHER" id="PTHR11530:SF11">
    <property type="entry name" value="D-ASPARTATE OXIDASE"/>
    <property type="match status" value="1"/>
</dbReference>
<reference evidence="10" key="1">
    <citation type="journal article" date="2010" name="Nature">
        <title>The Amphimedon queenslandica genome and the evolution of animal complexity.</title>
        <authorList>
            <person name="Srivastava M."/>
            <person name="Simakov O."/>
            <person name="Chapman J."/>
            <person name="Fahey B."/>
            <person name="Gauthier M.E."/>
            <person name="Mitros T."/>
            <person name="Richards G.S."/>
            <person name="Conaco C."/>
            <person name="Dacre M."/>
            <person name="Hellsten U."/>
            <person name="Larroux C."/>
            <person name="Putnam N.H."/>
            <person name="Stanke M."/>
            <person name="Adamska M."/>
            <person name="Darling A."/>
            <person name="Degnan S.M."/>
            <person name="Oakley T.H."/>
            <person name="Plachetzki D.C."/>
            <person name="Zhai Y."/>
            <person name="Adamski M."/>
            <person name="Calcino A."/>
            <person name="Cummins S.F."/>
            <person name="Goodstein D.M."/>
            <person name="Harris C."/>
            <person name="Jackson D.J."/>
            <person name="Leys S.P."/>
            <person name="Shu S."/>
            <person name="Woodcroft B.J."/>
            <person name="Vervoort M."/>
            <person name="Kosik K.S."/>
            <person name="Manning G."/>
            <person name="Degnan B.M."/>
            <person name="Rokhsar D.S."/>
        </authorList>
    </citation>
    <scope>NUCLEOTIDE SEQUENCE [LARGE SCALE GENOMIC DNA]</scope>
</reference>
<dbReference type="eggNOG" id="KOG3923">
    <property type="taxonomic scope" value="Eukaryota"/>
</dbReference>
<dbReference type="Pfam" id="PF01266">
    <property type="entry name" value="DAO"/>
    <property type="match status" value="1"/>
</dbReference>
<dbReference type="Gene3D" id="3.30.9.10">
    <property type="entry name" value="D-Amino Acid Oxidase, subunit A, domain 2"/>
    <property type="match status" value="1"/>
</dbReference>
<dbReference type="PANTHER" id="PTHR11530">
    <property type="entry name" value="D-AMINO ACID OXIDASE"/>
    <property type="match status" value="1"/>
</dbReference>
<dbReference type="Gene3D" id="3.40.50.720">
    <property type="entry name" value="NAD(P)-binding Rossmann-like Domain"/>
    <property type="match status" value="1"/>
</dbReference>
<evidence type="ECO:0000256" key="5">
    <source>
        <dbReference type="ARBA" id="ARBA00022827"/>
    </source>
</evidence>
<comment type="similarity">
    <text evidence="3">Belongs to the DAMOX/DASOX family.</text>
</comment>